<dbReference type="OrthoDB" id="4008606at2759"/>
<gene>
    <name evidence="1" type="ORF">Cantr_01804</name>
</gene>
<comment type="caution">
    <text evidence="1">The sequence shown here is derived from an EMBL/GenBank/DDBJ whole genome shotgun (WGS) entry which is preliminary data.</text>
</comment>
<protein>
    <submittedName>
        <fullName evidence="1">Uncharacterized protein</fullName>
    </submittedName>
</protein>
<sequence>MLRIFHFNKDDRLAHHNNRYRYVRVTDAAQIDRTLKKSNYSTIGWTDCPKYLKNYAVLRNGNIELRSVIEPNVFIYVSEQELEKAVFQYYRIEIKDFLVFYCSDLDLDYVLGKFHCTTSRPVFMKIKFNKDPFFFMDDMNTKVKEEKKYSDAFYFINAKERKIQFSAAILSVASKFVTVDRISSVPLSYLDIYKLFGLNVFISGEGSFYNELFDSNDILLPKYQQEW</sequence>
<evidence type="ECO:0000313" key="2">
    <source>
        <dbReference type="Proteomes" id="UP000253472"/>
    </source>
</evidence>
<name>A0A367YKB6_9ASCO</name>
<accession>A0A367YKB6</accession>
<dbReference type="AlphaFoldDB" id="A0A367YKB6"/>
<dbReference type="EMBL" id="QLNQ01000018">
    <property type="protein sequence ID" value="RCK66009.1"/>
    <property type="molecule type" value="Genomic_DNA"/>
</dbReference>
<evidence type="ECO:0000313" key="1">
    <source>
        <dbReference type="EMBL" id="RCK66009.1"/>
    </source>
</evidence>
<organism evidence="1 2">
    <name type="scientific">Candida viswanathii</name>
    <dbReference type="NCBI Taxonomy" id="5486"/>
    <lineage>
        <taxon>Eukaryota</taxon>
        <taxon>Fungi</taxon>
        <taxon>Dikarya</taxon>
        <taxon>Ascomycota</taxon>
        <taxon>Saccharomycotina</taxon>
        <taxon>Pichiomycetes</taxon>
        <taxon>Debaryomycetaceae</taxon>
        <taxon>Candida/Lodderomyces clade</taxon>
        <taxon>Candida</taxon>
    </lineage>
</organism>
<reference evidence="1 2" key="1">
    <citation type="submission" date="2018-06" db="EMBL/GenBank/DDBJ databases">
        <title>Whole genome sequencing of Candida tropicalis (genome annotated by CSBL at Korea University).</title>
        <authorList>
            <person name="Ahn J."/>
        </authorList>
    </citation>
    <scope>NUCLEOTIDE SEQUENCE [LARGE SCALE GENOMIC DNA]</scope>
    <source>
        <strain evidence="1 2">ATCC 20962</strain>
    </source>
</reference>
<proteinExistence type="predicted"/>
<keyword evidence="2" id="KW-1185">Reference proteome</keyword>
<dbReference type="Proteomes" id="UP000253472">
    <property type="component" value="Unassembled WGS sequence"/>
</dbReference>